<dbReference type="PROSITE" id="PS51274">
    <property type="entry name" value="GATASE_COBBQ"/>
    <property type="match status" value="1"/>
</dbReference>
<evidence type="ECO:0000259" key="10">
    <source>
        <dbReference type="Pfam" id="PF00117"/>
    </source>
</evidence>
<evidence type="ECO:0000256" key="2">
    <source>
        <dbReference type="ARBA" id="ARBA00022490"/>
    </source>
</evidence>
<dbReference type="InterPro" id="IPR010139">
    <property type="entry name" value="Imidazole-glycPsynth_HisH"/>
</dbReference>
<dbReference type="PROSITE" id="PS51273">
    <property type="entry name" value="GATASE_TYPE_1"/>
    <property type="match status" value="1"/>
</dbReference>
<feature type="domain" description="Glutamine amidotransferase" evidence="10">
    <location>
        <begin position="7"/>
        <end position="93"/>
    </location>
</feature>
<organism evidence="11">
    <name type="scientific">Cyprideis torosa</name>
    <dbReference type="NCBI Taxonomy" id="163714"/>
    <lineage>
        <taxon>Eukaryota</taxon>
        <taxon>Metazoa</taxon>
        <taxon>Ecdysozoa</taxon>
        <taxon>Arthropoda</taxon>
        <taxon>Crustacea</taxon>
        <taxon>Oligostraca</taxon>
        <taxon>Ostracoda</taxon>
        <taxon>Podocopa</taxon>
        <taxon>Podocopida</taxon>
        <taxon>Cytherocopina</taxon>
        <taxon>Cytheroidea</taxon>
        <taxon>Cytherideidae</taxon>
        <taxon>Cyprideis</taxon>
    </lineage>
</organism>
<evidence type="ECO:0000256" key="1">
    <source>
        <dbReference type="ARBA" id="ARBA00005091"/>
    </source>
</evidence>
<keyword evidence="4" id="KW-0378">Hydrolase</keyword>
<feature type="non-terminal residue" evidence="11">
    <location>
        <position position="108"/>
    </location>
</feature>
<dbReference type="UniPathway" id="UPA00031">
    <property type="reaction ID" value="UER00010"/>
</dbReference>
<evidence type="ECO:0000256" key="4">
    <source>
        <dbReference type="ARBA" id="ARBA00022801"/>
    </source>
</evidence>
<dbReference type="GO" id="GO:0000105">
    <property type="term" value="P:L-histidine biosynthetic process"/>
    <property type="evidence" value="ECO:0007669"/>
    <property type="project" value="UniProtKB-UniPathway"/>
</dbReference>
<dbReference type="PANTHER" id="PTHR42701">
    <property type="entry name" value="IMIDAZOLE GLYCEROL PHOSPHATE SYNTHASE SUBUNIT HISH"/>
    <property type="match status" value="1"/>
</dbReference>
<dbReference type="GO" id="GO:0000107">
    <property type="term" value="F:imidazoleglycerol-phosphate synthase activity"/>
    <property type="evidence" value="ECO:0007669"/>
    <property type="project" value="TreeGrafter"/>
</dbReference>
<protein>
    <recommendedName>
        <fullName evidence="10">Glutamine amidotransferase domain-containing protein</fullName>
    </recommendedName>
</protein>
<evidence type="ECO:0000256" key="5">
    <source>
        <dbReference type="ARBA" id="ARBA00022962"/>
    </source>
</evidence>
<dbReference type="AlphaFoldDB" id="A0A7R8WWP1"/>
<dbReference type="PANTHER" id="PTHR42701:SF2">
    <property type="entry name" value="IMIDAZOLE GLYCEROL PHOSPHATE SYNTHASE SUBUNIT HISH 1"/>
    <property type="match status" value="1"/>
</dbReference>
<dbReference type="Pfam" id="PF00117">
    <property type="entry name" value="GATase"/>
    <property type="match status" value="1"/>
</dbReference>
<evidence type="ECO:0000313" key="11">
    <source>
        <dbReference type="EMBL" id="CAD7239464.1"/>
    </source>
</evidence>
<accession>A0A7R8WWP1</accession>
<proteinExistence type="predicted"/>
<reference evidence="11" key="1">
    <citation type="submission" date="2020-11" db="EMBL/GenBank/DDBJ databases">
        <authorList>
            <person name="Tran Van P."/>
        </authorList>
    </citation>
    <scope>NUCLEOTIDE SEQUENCE</scope>
</reference>
<sequence length="108" mass="11848">MAQTIAVVDYGMGNLRSVVKALEHVAPKNDKVLLTSRPDEILAADRILFPGQGAAKDCMKALAETQMDEVIHKVSREKPFLGICMGMQVLMEHSQENQGIDCMGLYEG</sequence>
<comment type="catalytic activity">
    <reaction evidence="9">
        <text>L-glutamine + H2O = L-glutamate + NH4(+)</text>
        <dbReference type="Rhea" id="RHEA:15889"/>
        <dbReference type="ChEBI" id="CHEBI:15377"/>
        <dbReference type="ChEBI" id="CHEBI:28938"/>
        <dbReference type="ChEBI" id="CHEBI:29985"/>
        <dbReference type="ChEBI" id="CHEBI:58359"/>
        <dbReference type="EC" id="3.5.1.2"/>
    </reaction>
</comment>
<evidence type="ECO:0000256" key="3">
    <source>
        <dbReference type="ARBA" id="ARBA00022605"/>
    </source>
</evidence>
<gene>
    <name evidence="11" type="ORF">CTOB1V02_LOCUS17279</name>
</gene>
<dbReference type="OrthoDB" id="8300189at2759"/>
<keyword evidence="7" id="KW-0456">Lyase</keyword>
<dbReference type="GO" id="GO:0016829">
    <property type="term" value="F:lyase activity"/>
    <property type="evidence" value="ECO:0007669"/>
    <property type="project" value="UniProtKB-KW"/>
</dbReference>
<keyword evidence="6" id="KW-0368">Histidine biosynthesis</keyword>
<dbReference type="InterPro" id="IPR029062">
    <property type="entry name" value="Class_I_gatase-like"/>
</dbReference>
<keyword evidence="3" id="KW-0028">Amino-acid biosynthesis</keyword>
<dbReference type="InterPro" id="IPR017926">
    <property type="entry name" value="GATASE"/>
</dbReference>
<dbReference type="Gene3D" id="3.40.50.880">
    <property type="match status" value="1"/>
</dbReference>
<comment type="pathway">
    <text evidence="1">Amino-acid biosynthesis; L-histidine biosynthesis; L-histidine from 5-phospho-alpha-D-ribose 1-diphosphate: step 5/9.</text>
</comment>
<evidence type="ECO:0000256" key="7">
    <source>
        <dbReference type="ARBA" id="ARBA00023239"/>
    </source>
</evidence>
<dbReference type="EMBL" id="OB726745">
    <property type="protein sequence ID" value="CAD7239464.1"/>
    <property type="molecule type" value="Genomic_DNA"/>
</dbReference>
<evidence type="ECO:0000256" key="9">
    <source>
        <dbReference type="ARBA" id="ARBA00049534"/>
    </source>
</evidence>
<keyword evidence="5" id="KW-0315">Glutamine amidotransferase</keyword>
<comment type="catalytic activity">
    <reaction evidence="8">
        <text>5-[(5-phospho-1-deoxy-D-ribulos-1-ylimino)methylamino]-1-(5-phospho-beta-D-ribosyl)imidazole-4-carboxamide + L-glutamine = D-erythro-1-(imidazol-4-yl)glycerol 3-phosphate + 5-amino-1-(5-phospho-beta-D-ribosyl)imidazole-4-carboxamide + L-glutamate + H(+)</text>
        <dbReference type="Rhea" id="RHEA:24793"/>
        <dbReference type="ChEBI" id="CHEBI:15378"/>
        <dbReference type="ChEBI" id="CHEBI:29985"/>
        <dbReference type="ChEBI" id="CHEBI:58278"/>
        <dbReference type="ChEBI" id="CHEBI:58359"/>
        <dbReference type="ChEBI" id="CHEBI:58475"/>
        <dbReference type="ChEBI" id="CHEBI:58525"/>
        <dbReference type="EC" id="4.3.2.10"/>
    </reaction>
</comment>
<keyword evidence="2" id="KW-0963">Cytoplasm</keyword>
<name>A0A7R8WWP1_9CRUS</name>
<dbReference type="GO" id="GO:0004359">
    <property type="term" value="F:glutaminase activity"/>
    <property type="evidence" value="ECO:0007669"/>
    <property type="project" value="UniProtKB-EC"/>
</dbReference>
<evidence type="ECO:0000256" key="6">
    <source>
        <dbReference type="ARBA" id="ARBA00023102"/>
    </source>
</evidence>
<evidence type="ECO:0000256" key="8">
    <source>
        <dbReference type="ARBA" id="ARBA00047838"/>
    </source>
</evidence>
<dbReference type="SUPFAM" id="SSF52317">
    <property type="entry name" value="Class I glutamine amidotransferase-like"/>
    <property type="match status" value="1"/>
</dbReference>